<organism evidence="1 2">
    <name type="scientific">Armillaria ostoyae</name>
    <name type="common">Armillaria root rot fungus</name>
    <dbReference type="NCBI Taxonomy" id="47428"/>
    <lineage>
        <taxon>Eukaryota</taxon>
        <taxon>Fungi</taxon>
        <taxon>Dikarya</taxon>
        <taxon>Basidiomycota</taxon>
        <taxon>Agaricomycotina</taxon>
        <taxon>Agaricomycetes</taxon>
        <taxon>Agaricomycetidae</taxon>
        <taxon>Agaricales</taxon>
        <taxon>Marasmiineae</taxon>
        <taxon>Physalacriaceae</taxon>
        <taxon>Armillaria</taxon>
    </lineage>
</organism>
<sequence length="120" mass="13613">MLSGQHHGSRRYPARMAHKYSGFAAFQAWKSESVALIIDPTQLKHDFQRRADGLVRVQDEREAAIYQKLLALGYGPGIESSCPPDTFMFHPLVRQNRLLTEKNETVPPAFPFHHNIPCAV</sequence>
<protein>
    <submittedName>
        <fullName evidence="1">Uncharacterized protein</fullName>
    </submittedName>
</protein>
<dbReference type="EMBL" id="FUEG01000016">
    <property type="protein sequence ID" value="SJL12346.1"/>
    <property type="molecule type" value="Genomic_DNA"/>
</dbReference>
<name>A0A284RUA6_ARMOS</name>
<reference evidence="2" key="1">
    <citation type="journal article" date="2017" name="Nat. Ecol. Evol.">
        <title>Genome expansion and lineage-specific genetic innovations in the forest pathogenic fungi Armillaria.</title>
        <authorList>
            <person name="Sipos G."/>
            <person name="Prasanna A.N."/>
            <person name="Walter M.C."/>
            <person name="O'Connor E."/>
            <person name="Balint B."/>
            <person name="Krizsan K."/>
            <person name="Kiss B."/>
            <person name="Hess J."/>
            <person name="Varga T."/>
            <person name="Slot J."/>
            <person name="Riley R."/>
            <person name="Boka B."/>
            <person name="Rigling D."/>
            <person name="Barry K."/>
            <person name="Lee J."/>
            <person name="Mihaltcheva S."/>
            <person name="LaButti K."/>
            <person name="Lipzen A."/>
            <person name="Waldron R."/>
            <person name="Moloney N.M."/>
            <person name="Sperisen C."/>
            <person name="Kredics L."/>
            <person name="Vagvoelgyi C."/>
            <person name="Patrignani A."/>
            <person name="Fitzpatrick D."/>
            <person name="Nagy I."/>
            <person name="Doyle S."/>
            <person name="Anderson J.B."/>
            <person name="Grigoriev I.V."/>
            <person name="Gueldener U."/>
            <person name="Muensterkoetter M."/>
            <person name="Nagy L.G."/>
        </authorList>
    </citation>
    <scope>NUCLEOTIDE SEQUENCE [LARGE SCALE GENOMIC DNA]</scope>
    <source>
        <strain evidence="2">C18/9</strain>
    </source>
</reference>
<dbReference type="AlphaFoldDB" id="A0A284RUA6"/>
<gene>
    <name evidence="1" type="ORF">ARMOST_15771</name>
</gene>
<keyword evidence="2" id="KW-1185">Reference proteome</keyword>
<dbReference type="OrthoDB" id="10633295at2759"/>
<accession>A0A284RUA6</accession>
<evidence type="ECO:0000313" key="2">
    <source>
        <dbReference type="Proteomes" id="UP000219338"/>
    </source>
</evidence>
<dbReference type="Proteomes" id="UP000219338">
    <property type="component" value="Unassembled WGS sequence"/>
</dbReference>
<evidence type="ECO:0000313" key="1">
    <source>
        <dbReference type="EMBL" id="SJL12346.1"/>
    </source>
</evidence>
<proteinExistence type="predicted"/>